<protein>
    <submittedName>
        <fullName evidence="2">Uncharacterized protein</fullName>
    </submittedName>
</protein>
<dbReference type="EMBL" id="BMAT01001094">
    <property type="protein sequence ID" value="GFR79560.1"/>
    <property type="molecule type" value="Genomic_DNA"/>
</dbReference>
<feature type="compositionally biased region" description="Basic residues" evidence="1">
    <location>
        <begin position="13"/>
        <end position="22"/>
    </location>
</feature>
<evidence type="ECO:0000313" key="2">
    <source>
        <dbReference type="EMBL" id="GFR79560.1"/>
    </source>
</evidence>
<organism evidence="2 3">
    <name type="scientific">Elysia marginata</name>
    <dbReference type="NCBI Taxonomy" id="1093978"/>
    <lineage>
        <taxon>Eukaryota</taxon>
        <taxon>Metazoa</taxon>
        <taxon>Spiralia</taxon>
        <taxon>Lophotrochozoa</taxon>
        <taxon>Mollusca</taxon>
        <taxon>Gastropoda</taxon>
        <taxon>Heterobranchia</taxon>
        <taxon>Euthyneura</taxon>
        <taxon>Panpulmonata</taxon>
        <taxon>Sacoglossa</taxon>
        <taxon>Placobranchoidea</taxon>
        <taxon>Plakobranchidae</taxon>
        <taxon>Elysia</taxon>
    </lineage>
</organism>
<accession>A0AAV4G3E8</accession>
<evidence type="ECO:0000256" key="1">
    <source>
        <dbReference type="SAM" id="MobiDB-lite"/>
    </source>
</evidence>
<evidence type="ECO:0000313" key="3">
    <source>
        <dbReference type="Proteomes" id="UP000762676"/>
    </source>
</evidence>
<proteinExistence type="predicted"/>
<dbReference type="Proteomes" id="UP000762676">
    <property type="component" value="Unassembled WGS sequence"/>
</dbReference>
<dbReference type="AlphaFoldDB" id="A0AAV4G3E8"/>
<reference evidence="2 3" key="1">
    <citation type="journal article" date="2021" name="Elife">
        <title>Chloroplast acquisition without the gene transfer in kleptoplastic sea slugs, Plakobranchus ocellatus.</title>
        <authorList>
            <person name="Maeda T."/>
            <person name="Takahashi S."/>
            <person name="Yoshida T."/>
            <person name="Shimamura S."/>
            <person name="Takaki Y."/>
            <person name="Nagai Y."/>
            <person name="Toyoda A."/>
            <person name="Suzuki Y."/>
            <person name="Arimoto A."/>
            <person name="Ishii H."/>
            <person name="Satoh N."/>
            <person name="Nishiyama T."/>
            <person name="Hasebe M."/>
            <person name="Maruyama T."/>
            <person name="Minagawa J."/>
            <person name="Obokata J."/>
            <person name="Shigenobu S."/>
        </authorList>
    </citation>
    <scope>NUCLEOTIDE SEQUENCE [LARGE SCALE GENOMIC DNA]</scope>
</reference>
<keyword evidence="3" id="KW-1185">Reference proteome</keyword>
<sequence>MVQVYTTPVRPGDHRRKKKVTRTRSSVDEVSTSCGTRKLSIGPTSCGTRKLGIHHAGSPTCLLHSHHLFTPCVGRDQDSDSLN</sequence>
<gene>
    <name evidence="2" type="ORF">ElyMa_000559000</name>
</gene>
<name>A0AAV4G3E8_9GAST</name>
<comment type="caution">
    <text evidence="2">The sequence shown here is derived from an EMBL/GenBank/DDBJ whole genome shotgun (WGS) entry which is preliminary data.</text>
</comment>
<feature type="region of interest" description="Disordered" evidence="1">
    <location>
        <begin position="1"/>
        <end position="31"/>
    </location>
</feature>